<evidence type="ECO:0000313" key="2">
    <source>
        <dbReference type="Proteomes" id="UP000186895"/>
    </source>
</evidence>
<dbReference type="Pfam" id="PF12570">
    <property type="entry name" value="DUF3750"/>
    <property type="match status" value="1"/>
</dbReference>
<evidence type="ECO:0008006" key="3">
    <source>
        <dbReference type="Google" id="ProtNLM"/>
    </source>
</evidence>
<proteinExistence type="predicted"/>
<organism evidence="1 2">
    <name type="scientific">Marinobacterium stanieri</name>
    <dbReference type="NCBI Taxonomy" id="49186"/>
    <lineage>
        <taxon>Bacteria</taxon>
        <taxon>Pseudomonadati</taxon>
        <taxon>Pseudomonadota</taxon>
        <taxon>Gammaproteobacteria</taxon>
        <taxon>Oceanospirillales</taxon>
        <taxon>Oceanospirillaceae</taxon>
        <taxon>Marinobacterium</taxon>
    </lineage>
</organism>
<evidence type="ECO:0000313" key="1">
    <source>
        <dbReference type="EMBL" id="SIQ23901.1"/>
    </source>
</evidence>
<sequence length="190" mass="21277">MKLNDSSWLDTFPTMKKLLATLVLLPLLTACSSNDGWRTASRASAGIAPDPESTPEAVIQVYGADAWGWRGIFAIHTWISVKPSNTDHYKVYEVVGWRERSGLPVLSVKQDIPDRHWFGARPELILDRRGEGVDDLIQRIDAAAQRYPWRDEYRVFPGPNSNTFPAWIGQEVPELGLELPFSAIGSGWAD</sequence>
<reference evidence="1 2" key="1">
    <citation type="submission" date="2017-01" db="EMBL/GenBank/DDBJ databases">
        <authorList>
            <person name="Mah S.A."/>
            <person name="Swanson W.J."/>
            <person name="Moy G.W."/>
            <person name="Vacquier V.D."/>
        </authorList>
    </citation>
    <scope>NUCLEOTIDE SEQUENCE [LARGE SCALE GENOMIC DNA]</scope>
    <source>
        <strain evidence="1 2">DSM 7027</strain>
    </source>
</reference>
<keyword evidence="2" id="KW-1185">Reference proteome</keyword>
<dbReference type="EMBL" id="FTMN01000003">
    <property type="protein sequence ID" value="SIQ23901.1"/>
    <property type="molecule type" value="Genomic_DNA"/>
</dbReference>
<name>A0A1N6R4R8_9GAMM</name>
<dbReference type="AlphaFoldDB" id="A0A1N6R4R8"/>
<dbReference type="RefSeq" id="WP_083702984.1">
    <property type="nucleotide sequence ID" value="NZ_FTMN01000003.1"/>
</dbReference>
<dbReference type="Proteomes" id="UP000186895">
    <property type="component" value="Unassembled WGS sequence"/>
</dbReference>
<protein>
    <recommendedName>
        <fullName evidence="3">DUF3750 domain-containing protein</fullName>
    </recommendedName>
</protein>
<dbReference type="InterPro" id="IPR022224">
    <property type="entry name" value="DUF3750"/>
</dbReference>
<accession>A0A1N6R4R8</accession>
<dbReference type="eggNOG" id="ENOG502Z88I">
    <property type="taxonomic scope" value="Bacteria"/>
</dbReference>
<dbReference type="STRING" id="49186.SAMN05421647_103114"/>
<gene>
    <name evidence="1" type="ORF">SAMN05421647_103114</name>
</gene>
<dbReference type="PROSITE" id="PS51257">
    <property type="entry name" value="PROKAR_LIPOPROTEIN"/>
    <property type="match status" value="1"/>
</dbReference>